<reference evidence="2" key="2">
    <citation type="journal article" date="2015" name="ISME J.">
        <title>A new class of marine Euryarchaeota group II from the Mediterranean deep chlorophyll maximum.</title>
        <authorList>
            <person name="Martin-Cuadrado A.B."/>
            <person name="Garcia-Heredia I."/>
            <person name="Molto A.G."/>
            <person name="Lopez-Ubeda R."/>
            <person name="Kimes N."/>
            <person name="Lopez-Garcia P."/>
            <person name="Moreira D."/>
            <person name="Rodriguez-Valera F."/>
        </authorList>
    </citation>
    <scope>NUCLEOTIDE SEQUENCE</scope>
</reference>
<feature type="region of interest" description="Disordered" evidence="1">
    <location>
        <begin position="1"/>
        <end position="45"/>
    </location>
</feature>
<protein>
    <recommendedName>
        <fullName evidence="3">TFIIB-type domain-containing protein</fullName>
    </recommendedName>
</protein>
<evidence type="ECO:0000256" key="1">
    <source>
        <dbReference type="SAM" id="MobiDB-lite"/>
    </source>
</evidence>
<dbReference type="SUPFAM" id="SSF57783">
    <property type="entry name" value="Zinc beta-ribbon"/>
    <property type="match status" value="1"/>
</dbReference>
<organism evidence="2">
    <name type="scientific">Candidatus Thalassarchaea marina</name>
    <dbReference type="NCBI Taxonomy" id="1680828"/>
    <lineage>
        <taxon>Archaea</taxon>
        <taxon>Methanobacteriati</taxon>
        <taxon>Thermoplasmatota</taxon>
        <taxon>Candidatus Poseidoniia</taxon>
        <taxon>Candidatus Poseidoniia incertae sedis</taxon>
    </lineage>
</organism>
<evidence type="ECO:0000313" key="2">
    <source>
        <dbReference type="EMBL" id="ANV79750.1"/>
    </source>
</evidence>
<dbReference type="AlphaFoldDB" id="A0A1B1TBV4"/>
<evidence type="ECO:0008006" key="3">
    <source>
        <dbReference type="Google" id="ProtNLM"/>
    </source>
</evidence>
<feature type="compositionally biased region" description="Polar residues" evidence="1">
    <location>
        <begin position="1"/>
        <end position="15"/>
    </location>
</feature>
<reference evidence="2" key="1">
    <citation type="submission" date="2014-11" db="EMBL/GenBank/DDBJ databases">
        <authorList>
            <person name="Zhu J."/>
            <person name="Qi W."/>
            <person name="Song R."/>
        </authorList>
    </citation>
    <scope>NUCLEOTIDE SEQUENCE</scope>
</reference>
<feature type="compositionally biased region" description="Basic residues" evidence="1">
    <location>
        <begin position="19"/>
        <end position="37"/>
    </location>
</feature>
<sequence length="77" mass="8598">MITILNDWTSRSTGDTVPKVRRPKKGWFRPSKKKPRRGPLVAPSERGLPPCPACGEWSMQKDNNRKEIFCGSCGAIA</sequence>
<proteinExistence type="predicted"/>
<accession>A0A1B1TBV4</accession>
<name>A0A1B1TBV4_9ARCH</name>
<dbReference type="EMBL" id="KP211851">
    <property type="protein sequence ID" value="ANV79750.1"/>
    <property type="molecule type" value="Genomic_DNA"/>
</dbReference>